<proteinExistence type="predicted"/>
<dbReference type="EMBL" id="CP032698">
    <property type="protein sequence ID" value="AYG79998.1"/>
    <property type="molecule type" value="Genomic_DNA"/>
</dbReference>
<reference evidence="2 3" key="1">
    <citation type="submission" date="2018-10" db="EMBL/GenBank/DDBJ databases">
        <title>Relationship between Morphology and Antimicrobial Activity in Streptomyces.</title>
        <authorList>
            <person name="Kang H.J."/>
            <person name="Kim S.B."/>
        </authorList>
    </citation>
    <scope>NUCLEOTIDE SEQUENCE [LARGE SCALE GENOMIC DNA]</scope>
    <source>
        <strain evidence="2 3">BH38</strain>
    </source>
</reference>
<evidence type="ECO:0000256" key="1">
    <source>
        <dbReference type="SAM" id="MobiDB-lite"/>
    </source>
</evidence>
<dbReference type="KEGG" id="shun:DWB77_02118"/>
<keyword evidence="3" id="KW-1185">Reference proteome</keyword>
<dbReference type="OrthoDB" id="4314845at2"/>
<evidence type="ECO:0000313" key="2">
    <source>
        <dbReference type="EMBL" id="AYG79998.1"/>
    </source>
</evidence>
<organism evidence="2 3">
    <name type="scientific">Streptomyces hundungensis</name>
    <dbReference type="NCBI Taxonomy" id="1077946"/>
    <lineage>
        <taxon>Bacteria</taxon>
        <taxon>Bacillati</taxon>
        <taxon>Actinomycetota</taxon>
        <taxon>Actinomycetes</taxon>
        <taxon>Kitasatosporales</taxon>
        <taxon>Streptomycetaceae</taxon>
        <taxon>Streptomyces</taxon>
    </lineage>
</organism>
<name>A0A387HGZ4_9ACTN</name>
<accession>A0A387HGZ4</accession>
<feature type="region of interest" description="Disordered" evidence="1">
    <location>
        <begin position="60"/>
        <end position="84"/>
    </location>
</feature>
<protein>
    <submittedName>
        <fullName evidence="2">Uncharacterized protein</fullName>
    </submittedName>
</protein>
<dbReference type="AlphaFoldDB" id="A0A387HGZ4"/>
<evidence type="ECO:0000313" key="3">
    <source>
        <dbReference type="Proteomes" id="UP000271554"/>
    </source>
</evidence>
<dbReference type="Proteomes" id="UP000271554">
    <property type="component" value="Chromosome"/>
</dbReference>
<sequence length="102" mass="11370">MSLRRLHVLIQALFKKPGESLLLMDLDEATSWTETNHILARISDGLELSNYLFIKANSAEDDDLEPPKPLPRPGQVAEEPKPQLALASGEEVADFFNHFGTL</sequence>
<gene>
    <name evidence="2" type="ORF">DWB77_02118</name>
</gene>